<feature type="region of interest" description="Disordered" evidence="15">
    <location>
        <begin position="289"/>
        <end position="311"/>
    </location>
</feature>
<dbReference type="InterPro" id="IPR017441">
    <property type="entry name" value="Protein_kinase_ATP_BS"/>
</dbReference>
<dbReference type="Pfam" id="PF14380">
    <property type="entry name" value="WAK_assoc"/>
    <property type="match status" value="1"/>
</dbReference>
<organism evidence="19 20">
    <name type="scientific">Gossypium hirsutum</name>
    <name type="common">Upland cotton</name>
    <name type="synonym">Gossypium mexicanum</name>
    <dbReference type="NCBI Taxonomy" id="3635"/>
    <lineage>
        <taxon>Eukaryota</taxon>
        <taxon>Viridiplantae</taxon>
        <taxon>Streptophyta</taxon>
        <taxon>Embryophyta</taxon>
        <taxon>Tracheophyta</taxon>
        <taxon>Spermatophyta</taxon>
        <taxon>Magnoliopsida</taxon>
        <taxon>eudicotyledons</taxon>
        <taxon>Gunneridae</taxon>
        <taxon>Pentapetalae</taxon>
        <taxon>rosids</taxon>
        <taxon>malvids</taxon>
        <taxon>Malvales</taxon>
        <taxon>Malvaceae</taxon>
        <taxon>Malvoideae</taxon>
        <taxon>Gossypium</taxon>
    </lineage>
</organism>
<dbReference type="InterPro" id="IPR032872">
    <property type="entry name" value="WAK_assoc_C"/>
</dbReference>
<dbReference type="Gene3D" id="1.10.510.10">
    <property type="entry name" value="Transferase(Phosphotransferase) domain 1"/>
    <property type="match status" value="1"/>
</dbReference>
<dbReference type="GeneID" id="107912918"/>
<feature type="domain" description="Protein kinase" evidence="18">
    <location>
        <begin position="342"/>
        <end position="617"/>
    </location>
</feature>
<evidence type="ECO:0000256" key="12">
    <source>
        <dbReference type="ARBA" id="ARBA00047899"/>
    </source>
</evidence>
<keyword evidence="19" id="KW-1185">Reference proteome</keyword>
<feature type="chain" id="PRO_5047078927" description="non-specific serine/threonine protein kinase" evidence="17">
    <location>
        <begin position="29"/>
        <end position="671"/>
    </location>
</feature>
<evidence type="ECO:0000313" key="19">
    <source>
        <dbReference type="Proteomes" id="UP000818029"/>
    </source>
</evidence>
<evidence type="ECO:0000256" key="9">
    <source>
        <dbReference type="ARBA" id="ARBA00022989"/>
    </source>
</evidence>
<evidence type="ECO:0000256" key="4">
    <source>
        <dbReference type="ARBA" id="ARBA00022692"/>
    </source>
</evidence>
<dbReference type="PROSITE" id="PS50011">
    <property type="entry name" value="PROTEIN_KINASE_DOM"/>
    <property type="match status" value="1"/>
</dbReference>
<evidence type="ECO:0000256" key="7">
    <source>
        <dbReference type="ARBA" id="ARBA00022777"/>
    </source>
</evidence>
<evidence type="ECO:0000256" key="1">
    <source>
        <dbReference type="ARBA" id="ARBA00004167"/>
    </source>
</evidence>
<evidence type="ECO:0000256" key="2">
    <source>
        <dbReference type="ARBA" id="ARBA00012513"/>
    </source>
</evidence>
<evidence type="ECO:0000256" key="5">
    <source>
        <dbReference type="ARBA" id="ARBA00022729"/>
    </source>
</evidence>
<accession>A0A1U8K839</accession>
<feature type="signal peptide" evidence="17">
    <location>
        <begin position="1"/>
        <end position="28"/>
    </location>
</feature>
<dbReference type="InterPro" id="IPR011009">
    <property type="entry name" value="Kinase-like_dom_sf"/>
</dbReference>
<dbReference type="GO" id="GO:0005524">
    <property type="term" value="F:ATP binding"/>
    <property type="evidence" value="ECO:0007669"/>
    <property type="project" value="UniProtKB-UniRule"/>
</dbReference>
<evidence type="ECO:0000259" key="18">
    <source>
        <dbReference type="PROSITE" id="PS50011"/>
    </source>
</evidence>
<dbReference type="Pfam" id="PF00069">
    <property type="entry name" value="Pkinase"/>
    <property type="match status" value="1"/>
</dbReference>
<keyword evidence="3" id="KW-0808">Transferase</keyword>
<evidence type="ECO:0000256" key="3">
    <source>
        <dbReference type="ARBA" id="ARBA00022679"/>
    </source>
</evidence>
<comment type="catalytic activity">
    <reaction evidence="12">
        <text>L-threonyl-[protein] + ATP = O-phospho-L-threonyl-[protein] + ADP + H(+)</text>
        <dbReference type="Rhea" id="RHEA:46608"/>
        <dbReference type="Rhea" id="RHEA-COMP:11060"/>
        <dbReference type="Rhea" id="RHEA-COMP:11605"/>
        <dbReference type="ChEBI" id="CHEBI:15378"/>
        <dbReference type="ChEBI" id="CHEBI:30013"/>
        <dbReference type="ChEBI" id="CHEBI:30616"/>
        <dbReference type="ChEBI" id="CHEBI:61977"/>
        <dbReference type="ChEBI" id="CHEBI:456216"/>
        <dbReference type="EC" id="2.7.11.1"/>
    </reaction>
</comment>
<comment type="catalytic activity">
    <reaction evidence="13">
        <text>L-seryl-[protein] + ATP = O-phospho-L-seryl-[protein] + ADP + H(+)</text>
        <dbReference type="Rhea" id="RHEA:17989"/>
        <dbReference type="Rhea" id="RHEA-COMP:9863"/>
        <dbReference type="Rhea" id="RHEA-COMP:11604"/>
        <dbReference type="ChEBI" id="CHEBI:15378"/>
        <dbReference type="ChEBI" id="CHEBI:29999"/>
        <dbReference type="ChEBI" id="CHEBI:30616"/>
        <dbReference type="ChEBI" id="CHEBI:83421"/>
        <dbReference type="ChEBI" id="CHEBI:456216"/>
        <dbReference type="EC" id="2.7.11.1"/>
    </reaction>
</comment>
<dbReference type="GO" id="GO:0005886">
    <property type="term" value="C:plasma membrane"/>
    <property type="evidence" value="ECO:0007669"/>
    <property type="project" value="UniProtKB-ARBA"/>
</dbReference>
<evidence type="ECO:0000256" key="15">
    <source>
        <dbReference type="SAM" id="MobiDB-lite"/>
    </source>
</evidence>
<dbReference type="Pfam" id="PF13947">
    <property type="entry name" value="GUB_WAK_bind"/>
    <property type="match status" value="1"/>
</dbReference>
<evidence type="ECO:0000256" key="16">
    <source>
        <dbReference type="SAM" id="Phobius"/>
    </source>
</evidence>
<comment type="subcellular location">
    <subcellularLocation>
        <location evidence="1">Membrane</location>
        <topology evidence="1">Single-pass membrane protein</topology>
    </subcellularLocation>
</comment>
<dbReference type="SUPFAM" id="SSF56112">
    <property type="entry name" value="Protein kinase-like (PK-like)"/>
    <property type="match status" value="1"/>
</dbReference>
<proteinExistence type="predicted"/>
<dbReference type="InterPro" id="IPR025287">
    <property type="entry name" value="WAK_GUB"/>
</dbReference>
<evidence type="ECO:0000256" key="8">
    <source>
        <dbReference type="ARBA" id="ARBA00022840"/>
    </source>
</evidence>
<evidence type="ECO:0000256" key="14">
    <source>
        <dbReference type="PROSITE-ProRule" id="PRU10141"/>
    </source>
</evidence>
<dbReference type="PROSITE" id="PS00107">
    <property type="entry name" value="PROTEIN_KINASE_ATP"/>
    <property type="match status" value="1"/>
</dbReference>
<dbReference type="GO" id="GO:0030247">
    <property type="term" value="F:polysaccharide binding"/>
    <property type="evidence" value="ECO:0007669"/>
    <property type="project" value="InterPro"/>
</dbReference>
<reference evidence="19" key="1">
    <citation type="journal article" date="2020" name="Nat. Genet.">
        <title>Genomic diversifications of five Gossypium allopolyploid species and their impact on cotton improvement.</title>
        <authorList>
            <person name="Chen Z.J."/>
            <person name="Sreedasyam A."/>
            <person name="Ando A."/>
            <person name="Song Q."/>
            <person name="De Santiago L.M."/>
            <person name="Hulse-Kemp A.M."/>
            <person name="Ding M."/>
            <person name="Ye W."/>
            <person name="Kirkbride R.C."/>
            <person name="Jenkins J."/>
            <person name="Plott C."/>
            <person name="Lovell J."/>
            <person name="Lin Y.M."/>
            <person name="Vaughn R."/>
            <person name="Liu B."/>
            <person name="Simpson S."/>
            <person name="Scheffler B.E."/>
            <person name="Wen L."/>
            <person name="Saski C.A."/>
            <person name="Grover C.E."/>
            <person name="Hu G."/>
            <person name="Conover J.L."/>
            <person name="Carlson J.W."/>
            <person name="Shu S."/>
            <person name="Boston L.B."/>
            <person name="Williams M."/>
            <person name="Peterson D.G."/>
            <person name="McGee K."/>
            <person name="Jones D.C."/>
            <person name="Wendel J.F."/>
            <person name="Stelly D.M."/>
            <person name="Grimwood J."/>
            <person name="Schmutz J."/>
        </authorList>
    </citation>
    <scope>NUCLEOTIDE SEQUENCE [LARGE SCALE GENOMIC DNA]</scope>
    <source>
        <strain evidence="19">cv. TM-1</strain>
    </source>
</reference>
<evidence type="ECO:0000256" key="11">
    <source>
        <dbReference type="ARBA" id="ARBA00023180"/>
    </source>
</evidence>
<feature type="binding site" evidence="14">
    <location>
        <position position="370"/>
    </location>
    <ligand>
        <name>ATP</name>
        <dbReference type="ChEBI" id="CHEBI:30616"/>
    </ligand>
</feature>
<evidence type="ECO:0000256" key="10">
    <source>
        <dbReference type="ARBA" id="ARBA00023136"/>
    </source>
</evidence>
<gene>
    <name evidence="20" type="primary">LOC107912918</name>
</gene>
<protein>
    <recommendedName>
        <fullName evidence="2">non-specific serine/threonine protein kinase</fullName>
        <ecNumber evidence="2">2.7.11.1</ecNumber>
    </recommendedName>
</protein>
<name>A0A1U8K839_GOSHI</name>
<evidence type="ECO:0000256" key="13">
    <source>
        <dbReference type="ARBA" id="ARBA00048679"/>
    </source>
</evidence>
<sequence>MSSLSLPISSLLALFFLVFLTRVPTILSADDPRACRETLTCGSVSSIGYPFWGMNRPSYCGQPGFELRCENNVTEILMNENTLRVLDIDPERQSLKVAREDYWNGYCSTKFINTSIDFDHFNYGSNIRNLTLFYGCNPLPTSTFLPNCSMNSTLIDVSYAVRNLLGDPRYGICREIVVVPVYEAAAKDLEVNPMIMQAALRGGFELQWEADNDQCRRCRDSDGICGYNHTSNSFTCFPTTEEKKDGKALKLALGLGAAGVIILVGIGVLCVRQHRRKKIVAQLISRDLPTSPSSKGPTTSTTNYSQSNSSYSTSKYDIERGSTYFGAHVFNYEELEEATDNFNPSKQLGEGGFGTVYYGVLRDGRVVAVKRLYENNFKRVGQYMNEIEILTRILHPNLVKLYGCTSRRSRELLLVYEYIPNGTVADHLHGKRSNSGLLTWHVRLRIAIETATALAYLHRQEIIHRDVKSNNILLDKNFHVKVADFGLSRLFPNDVTHVSTAPQGTPGYVDPEYHQCYHLTEKSDVYSFGVVLVELISAKKAVDISRHRHDINLANMAISRIQNQALHELVDPSLGFENDFVVKNTVTAVAGLAFRCLQQERDMRPSMEEVLEALEEIKGVRSGSDVVDIRSGTEVVDIKSDDVGLLKSIPPAFSPDSATEKWVSFSTITTT</sequence>
<reference evidence="20" key="2">
    <citation type="submission" date="2025-08" db="UniProtKB">
        <authorList>
            <consortium name="RefSeq"/>
        </authorList>
    </citation>
    <scope>IDENTIFICATION</scope>
</reference>
<keyword evidence="11" id="KW-0325">Glycoprotein</keyword>
<dbReference type="InterPro" id="IPR008271">
    <property type="entry name" value="Ser/Thr_kinase_AS"/>
</dbReference>
<keyword evidence="10 16" id="KW-0472">Membrane</keyword>
<dbReference type="RefSeq" id="XP_016696794.2">
    <property type="nucleotide sequence ID" value="XM_016841305.2"/>
</dbReference>
<keyword evidence="8 14" id="KW-0067">ATP-binding</keyword>
<dbReference type="PANTHER" id="PTHR46008:SF2">
    <property type="entry name" value="LEAF RUST 10 DISEASE-RESISTANCE LOCUS RECEPTOR-LIKE PROTEIN KINASE-LIKE 1.4"/>
    <property type="match status" value="1"/>
</dbReference>
<evidence type="ECO:0000313" key="20">
    <source>
        <dbReference type="RefSeq" id="XP_016696794.2"/>
    </source>
</evidence>
<keyword evidence="7" id="KW-0418">Kinase</keyword>
<dbReference type="SMART" id="SM00220">
    <property type="entry name" value="S_TKc"/>
    <property type="match status" value="1"/>
</dbReference>
<keyword evidence="9 16" id="KW-1133">Transmembrane helix</keyword>
<evidence type="ECO:0000256" key="6">
    <source>
        <dbReference type="ARBA" id="ARBA00022741"/>
    </source>
</evidence>
<dbReference type="Proteomes" id="UP000818029">
    <property type="component" value="Chromosome D11"/>
</dbReference>
<feature type="transmembrane region" description="Helical" evidence="16">
    <location>
        <begin position="251"/>
        <end position="271"/>
    </location>
</feature>
<dbReference type="CDD" id="cd14066">
    <property type="entry name" value="STKc_IRAK"/>
    <property type="match status" value="1"/>
</dbReference>
<dbReference type="GO" id="GO:0004674">
    <property type="term" value="F:protein serine/threonine kinase activity"/>
    <property type="evidence" value="ECO:0007669"/>
    <property type="project" value="UniProtKB-KW"/>
</dbReference>
<keyword evidence="4 16" id="KW-0812">Transmembrane</keyword>
<keyword evidence="5 17" id="KW-0732">Signal</keyword>
<dbReference type="InterPro" id="IPR000719">
    <property type="entry name" value="Prot_kinase_dom"/>
</dbReference>
<evidence type="ECO:0000256" key="17">
    <source>
        <dbReference type="SAM" id="SignalP"/>
    </source>
</evidence>
<keyword evidence="6 14" id="KW-0547">Nucleotide-binding</keyword>
<dbReference type="PROSITE" id="PS00108">
    <property type="entry name" value="PROTEIN_KINASE_ST"/>
    <property type="match status" value="1"/>
</dbReference>
<dbReference type="EC" id="2.7.11.1" evidence="2"/>
<dbReference type="AlphaFoldDB" id="A0A1U8K839"/>
<dbReference type="Gene3D" id="3.30.200.20">
    <property type="entry name" value="Phosphorylase Kinase, domain 1"/>
    <property type="match status" value="1"/>
</dbReference>
<dbReference type="PANTHER" id="PTHR46008">
    <property type="entry name" value="LEAF RUST 10 DISEASE-RESISTANCE LOCUS RECEPTOR-LIKE PROTEIN KINASE-LIKE 1.4"/>
    <property type="match status" value="1"/>
</dbReference>